<dbReference type="SUPFAM" id="SSF56112">
    <property type="entry name" value="Protein kinase-like (PK-like)"/>
    <property type="match status" value="1"/>
</dbReference>
<keyword evidence="3" id="KW-1185">Reference proteome</keyword>
<gene>
    <name evidence="2" type="ORF">OPV22_020673</name>
</gene>
<comment type="caution">
    <text evidence="2">The sequence shown here is derived from an EMBL/GenBank/DDBJ whole genome shotgun (WGS) entry which is preliminary data.</text>
</comment>
<evidence type="ECO:0000313" key="3">
    <source>
        <dbReference type="Proteomes" id="UP001222027"/>
    </source>
</evidence>
<feature type="compositionally biased region" description="Polar residues" evidence="1">
    <location>
        <begin position="1"/>
        <end position="12"/>
    </location>
</feature>
<name>A0AAV8PA48_ENSVE</name>
<organism evidence="2 3">
    <name type="scientific">Ensete ventricosum</name>
    <name type="common">Abyssinian banana</name>
    <name type="synonym">Musa ensete</name>
    <dbReference type="NCBI Taxonomy" id="4639"/>
    <lineage>
        <taxon>Eukaryota</taxon>
        <taxon>Viridiplantae</taxon>
        <taxon>Streptophyta</taxon>
        <taxon>Embryophyta</taxon>
        <taxon>Tracheophyta</taxon>
        <taxon>Spermatophyta</taxon>
        <taxon>Magnoliopsida</taxon>
        <taxon>Liliopsida</taxon>
        <taxon>Zingiberales</taxon>
        <taxon>Musaceae</taxon>
        <taxon>Ensete</taxon>
    </lineage>
</organism>
<protein>
    <recommendedName>
        <fullName evidence="4">Protein kinase domain-containing protein</fullName>
    </recommendedName>
</protein>
<dbReference type="AlphaFoldDB" id="A0AAV8PA48"/>
<feature type="region of interest" description="Disordered" evidence="1">
    <location>
        <begin position="1"/>
        <end position="28"/>
    </location>
</feature>
<dbReference type="EMBL" id="JAQQAF010000006">
    <property type="protein sequence ID" value="KAJ8476946.1"/>
    <property type="molecule type" value="Genomic_DNA"/>
</dbReference>
<dbReference type="InterPro" id="IPR011009">
    <property type="entry name" value="Kinase-like_dom_sf"/>
</dbReference>
<sequence length="117" mass="13264">MTKPSPASSTDGSIDHSMKKEELRQGLSPQRECVFRVCGLLNVIYEAADPDPALSRFRDIKPVNLLLDIEVFSDCENSKILHQPVYQTNPTTHQHRGTPEMVEKKEHDYAVDNWTLG</sequence>
<dbReference type="Proteomes" id="UP001222027">
    <property type="component" value="Unassembled WGS sequence"/>
</dbReference>
<accession>A0AAV8PA48</accession>
<feature type="compositionally biased region" description="Basic and acidic residues" evidence="1">
    <location>
        <begin position="13"/>
        <end position="24"/>
    </location>
</feature>
<evidence type="ECO:0000256" key="1">
    <source>
        <dbReference type="SAM" id="MobiDB-lite"/>
    </source>
</evidence>
<reference evidence="2 3" key="1">
    <citation type="submission" date="2022-12" db="EMBL/GenBank/DDBJ databases">
        <title>Chromosome-scale assembly of the Ensete ventricosum genome.</title>
        <authorList>
            <person name="Dussert Y."/>
            <person name="Stocks J."/>
            <person name="Wendawek A."/>
            <person name="Woldeyes F."/>
            <person name="Nichols R.A."/>
            <person name="Borrell J.S."/>
        </authorList>
    </citation>
    <scope>NUCLEOTIDE SEQUENCE [LARGE SCALE GENOMIC DNA]</scope>
    <source>
        <strain evidence="3">cv. Maze</strain>
        <tissue evidence="2">Seeds</tissue>
    </source>
</reference>
<proteinExistence type="predicted"/>
<evidence type="ECO:0008006" key="4">
    <source>
        <dbReference type="Google" id="ProtNLM"/>
    </source>
</evidence>
<evidence type="ECO:0000313" key="2">
    <source>
        <dbReference type="EMBL" id="KAJ8476946.1"/>
    </source>
</evidence>